<accession>A0A1M7DZW2</accession>
<feature type="domain" description="Helicase C-terminal" evidence="1">
    <location>
        <begin position="45"/>
        <end position="199"/>
    </location>
</feature>
<dbReference type="PANTHER" id="PTHR13710">
    <property type="entry name" value="DNA HELICASE RECQ FAMILY MEMBER"/>
    <property type="match status" value="1"/>
</dbReference>
<dbReference type="SUPFAM" id="SSF52540">
    <property type="entry name" value="P-loop containing nucleoside triphosphate hydrolases"/>
    <property type="match status" value="1"/>
</dbReference>
<evidence type="ECO:0000313" key="2">
    <source>
        <dbReference type="EMBL" id="SHL84997.1"/>
    </source>
</evidence>
<keyword evidence="2" id="KW-0347">Helicase</keyword>
<dbReference type="GO" id="GO:0000724">
    <property type="term" value="P:double-strand break repair via homologous recombination"/>
    <property type="evidence" value="ECO:0007669"/>
    <property type="project" value="TreeGrafter"/>
</dbReference>
<dbReference type="GO" id="GO:0005737">
    <property type="term" value="C:cytoplasm"/>
    <property type="evidence" value="ECO:0007669"/>
    <property type="project" value="TreeGrafter"/>
</dbReference>
<evidence type="ECO:0000313" key="3">
    <source>
        <dbReference type="Proteomes" id="UP000184191"/>
    </source>
</evidence>
<keyword evidence="2" id="KW-0378">Hydrolase</keyword>
<proteinExistence type="predicted"/>
<dbReference type="PROSITE" id="PS51194">
    <property type="entry name" value="HELICASE_CTER"/>
    <property type="match status" value="1"/>
</dbReference>
<keyword evidence="2" id="KW-0547">Nucleotide-binding</keyword>
<dbReference type="GO" id="GO:0009378">
    <property type="term" value="F:four-way junction helicase activity"/>
    <property type="evidence" value="ECO:0007669"/>
    <property type="project" value="TreeGrafter"/>
</dbReference>
<dbReference type="SMART" id="SM00490">
    <property type="entry name" value="HELICc"/>
    <property type="match status" value="1"/>
</dbReference>
<dbReference type="STRING" id="1054996.SAMN05444414_1621"/>
<reference evidence="3" key="1">
    <citation type="submission" date="2016-11" db="EMBL/GenBank/DDBJ databases">
        <authorList>
            <person name="Varghese N."/>
            <person name="Submissions S."/>
        </authorList>
    </citation>
    <scope>NUCLEOTIDE SEQUENCE [LARGE SCALE GENOMIC DNA]</scope>
    <source>
        <strain evidence="3">DSM 29327</strain>
    </source>
</reference>
<keyword evidence="2" id="KW-0067">ATP-binding</keyword>
<dbReference type="GO" id="GO:0043138">
    <property type="term" value="F:3'-5' DNA helicase activity"/>
    <property type="evidence" value="ECO:0007669"/>
    <property type="project" value="TreeGrafter"/>
</dbReference>
<dbReference type="InterPro" id="IPR027417">
    <property type="entry name" value="P-loop_NTPase"/>
</dbReference>
<keyword evidence="3" id="KW-1185">Reference proteome</keyword>
<dbReference type="Pfam" id="PF00271">
    <property type="entry name" value="Helicase_C"/>
    <property type="match status" value="1"/>
</dbReference>
<dbReference type="AlphaFoldDB" id="A0A1M7DZW2"/>
<dbReference type="GO" id="GO:0005694">
    <property type="term" value="C:chromosome"/>
    <property type="evidence" value="ECO:0007669"/>
    <property type="project" value="TreeGrafter"/>
</dbReference>
<protein>
    <submittedName>
        <fullName evidence="2">Helicase conserved C-terminal domain-containing protein</fullName>
    </submittedName>
</protein>
<dbReference type="EMBL" id="FRBN01000062">
    <property type="protein sequence ID" value="SHL84997.1"/>
    <property type="molecule type" value="Genomic_DNA"/>
</dbReference>
<dbReference type="PANTHER" id="PTHR13710:SF108">
    <property type="entry name" value="ATP-DEPENDENT DNA HELICASE Q4"/>
    <property type="match status" value="1"/>
</dbReference>
<dbReference type="Gene3D" id="3.40.50.300">
    <property type="entry name" value="P-loop containing nucleotide triphosphate hydrolases"/>
    <property type="match status" value="1"/>
</dbReference>
<sequence>MQEPSTQDIRSHFKERLGAELALIDGGASRSNLSFQVLPTQRATKMTDILDTIETQLPREGVSGAVVYCATRNATERVAQFLKQQGIAAERYHAGLSADEKREIQEDFRVGNLRVIAATNAFGMGVDKPDIRLVVHGDVPGSLENYLQEAGRAGRDRDPASCVLLYNTEDVDRQFSLSARSRLARHEIGAILKALRRLDTRTRKGGEIVATPGEIVHEEKDRDFQRDSNTDDTRVKTAVAWLEEAHLLNREENRVQVFPASLRIRSMQEAREILASAEITQRRREDLAAIVQHIINAPQEEGITTDELCGVSGLTVSGVRKALADLEALGIAKDDTNITIFVHLRVENASPKRFEAASRLEADLVASLREQAPDADIDEAWPCHLASVAQALREQGHASVRPDVVEGLLRGIAQDGRDMDGGKGNIGLRKVSRGSLMVRMQRSWAIIEQTAQLRRQAAERLVSHLIDKVQAGLRGKDLPVETTLGDLLAAINSDALLRAAKPLSAIIHEQRDQWHVDVVVAAARLMLFHKTTFGECLKVFRGRLPRNLEVIHDEIDASIGMPEQIIQQVLTVDLGQLASKAVLGPCHLAANGLNKRECCMRGFRDALQHVEQPPLPIPVLPDSLQVAIVIRLVPGDVTTEIKDRNVEQSRARQVEHVQNAPDTAIAIRKGMDAFELVMDERHLDERIKIADFIVIHEPLQRRHLRFDFMEILRWHIDHIPRDFISQRGAWR</sequence>
<evidence type="ECO:0000259" key="1">
    <source>
        <dbReference type="PROSITE" id="PS51194"/>
    </source>
</evidence>
<dbReference type="InterPro" id="IPR001650">
    <property type="entry name" value="Helicase_C-like"/>
</dbReference>
<name>A0A1M7DZW2_9RHOB</name>
<gene>
    <name evidence="2" type="ORF">SAMN05444414_1621</name>
</gene>
<dbReference type="Proteomes" id="UP000184191">
    <property type="component" value="Unassembled WGS sequence"/>
</dbReference>
<organism evidence="2 3">
    <name type="scientific">Roseovarius marisflavi</name>
    <dbReference type="NCBI Taxonomy" id="1054996"/>
    <lineage>
        <taxon>Bacteria</taxon>
        <taxon>Pseudomonadati</taxon>
        <taxon>Pseudomonadota</taxon>
        <taxon>Alphaproteobacteria</taxon>
        <taxon>Rhodobacterales</taxon>
        <taxon>Roseobacteraceae</taxon>
        <taxon>Roseovarius</taxon>
    </lineage>
</organism>